<evidence type="ECO:0008006" key="4">
    <source>
        <dbReference type="Google" id="ProtNLM"/>
    </source>
</evidence>
<feature type="region of interest" description="Disordered" evidence="1">
    <location>
        <begin position="259"/>
        <end position="285"/>
    </location>
</feature>
<protein>
    <recommendedName>
        <fullName evidence="4">Curli production assembly/transport component CsgG</fullName>
    </recommendedName>
</protein>
<evidence type="ECO:0000313" key="3">
    <source>
        <dbReference type="EMBL" id="SBV90768.1"/>
    </source>
</evidence>
<feature type="chain" id="PRO_5012148809" description="Curli production assembly/transport component CsgG" evidence="2">
    <location>
        <begin position="25"/>
        <end position="285"/>
    </location>
</feature>
<accession>A0A212IU82</accession>
<proteinExistence type="predicted"/>
<name>A0A212IU82_9DELT</name>
<sequence length="285" mass="30001">MFYRLYRIIIFAALLLLPAHPALAAPFLLPDDAVIEIRDFAFPATPDISPDRHLPASFHSQLAFALQKAGLSVHHGKTAAASKPEENGAEPPVKEGVAPQEGSDAPLIVTPLEEEKEEAAANAPIPLSEAAEPAGSPNSNGTAENEKAPRETPPASPAPSVHNRAATHILEGNVTLFREAVGAPNRIAGSIRIRAESQLHCAYTIKDAVTGKVLIADVASGSAARITGETSDYDAVLNRLSARAMATAADTIAAQLSGRDTPGDGVLSDRNYYQDSPGKRLKSQK</sequence>
<organism evidence="3">
    <name type="scientific">uncultured delta proteobacterium</name>
    <dbReference type="NCBI Taxonomy" id="34034"/>
    <lineage>
        <taxon>Bacteria</taxon>
        <taxon>Deltaproteobacteria</taxon>
        <taxon>environmental samples</taxon>
    </lineage>
</organism>
<dbReference type="EMBL" id="FLUQ01000001">
    <property type="protein sequence ID" value="SBV90768.1"/>
    <property type="molecule type" value="Genomic_DNA"/>
</dbReference>
<keyword evidence="2" id="KW-0732">Signal</keyword>
<evidence type="ECO:0000256" key="2">
    <source>
        <dbReference type="SAM" id="SignalP"/>
    </source>
</evidence>
<feature type="region of interest" description="Disordered" evidence="1">
    <location>
        <begin position="127"/>
        <end position="161"/>
    </location>
</feature>
<gene>
    <name evidence="3" type="ORF">KL86DPRO_10084</name>
</gene>
<feature type="signal peptide" evidence="2">
    <location>
        <begin position="1"/>
        <end position="24"/>
    </location>
</feature>
<feature type="region of interest" description="Disordered" evidence="1">
    <location>
        <begin position="75"/>
        <end position="104"/>
    </location>
</feature>
<evidence type="ECO:0000256" key="1">
    <source>
        <dbReference type="SAM" id="MobiDB-lite"/>
    </source>
</evidence>
<dbReference type="AlphaFoldDB" id="A0A212IU82"/>
<reference evidence="3" key="1">
    <citation type="submission" date="2016-04" db="EMBL/GenBank/DDBJ databases">
        <authorList>
            <person name="Evans L.H."/>
            <person name="Alamgir A."/>
            <person name="Owens N."/>
            <person name="Weber N.D."/>
            <person name="Virtaneva K."/>
            <person name="Barbian K."/>
            <person name="Babar A."/>
            <person name="Rosenke K."/>
        </authorList>
    </citation>
    <scope>NUCLEOTIDE SEQUENCE</scope>
    <source>
        <strain evidence="3">86</strain>
    </source>
</reference>